<reference evidence="1" key="2">
    <citation type="submission" date="2022-01" db="EMBL/GenBank/DDBJ databases">
        <authorList>
            <person name="Yamashiro T."/>
            <person name="Shiraishi A."/>
            <person name="Satake H."/>
            <person name="Nakayama K."/>
        </authorList>
    </citation>
    <scope>NUCLEOTIDE SEQUENCE</scope>
</reference>
<reference evidence="1" key="1">
    <citation type="journal article" date="2022" name="Int. J. Mol. Sci.">
        <title>Draft Genome of Tanacetum Coccineum: Genomic Comparison of Closely Related Tanacetum-Family Plants.</title>
        <authorList>
            <person name="Yamashiro T."/>
            <person name="Shiraishi A."/>
            <person name="Nakayama K."/>
            <person name="Satake H."/>
        </authorList>
    </citation>
    <scope>NUCLEOTIDE SEQUENCE</scope>
</reference>
<evidence type="ECO:0000313" key="1">
    <source>
        <dbReference type="EMBL" id="GJS65989.1"/>
    </source>
</evidence>
<name>A0ABQ4XKU3_9ASTR</name>
<dbReference type="EMBL" id="BQNB010009618">
    <property type="protein sequence ID" value="GJS65989.1"/>
    <property type="molecule type" value="Genomic_DNA"/>
</dbReference>
<protein>
    <submittedName>
        <fullName evidence="1">Uncharacterized protein</fullName>
    </submittedName>
</protein>
<evidence type="ECO:0000313" key="2">
    <source>
        <dbReference type="Proteomes" id="UP001151760"/>
    </source>
</evidence>
<proteinExistence type="predicted"/>
<accession>A0ABQ4XKU3</accession>
<dbReference type="Proteomes" id="UP001151760">
    <property type="component" value="Unassembled WGS sequence"/>
</dbReference>
<sequence>MHILYVLSTFLTSTRLEIHVGYRTGLTMPALTYSSTSFIIALLFSRIQDPPLLCYRSNAQVHIQDVLDDSPRDSNHVRGLHGFLEVIAAQCKTPHSQLVDQKFNSFSAKSFSEDVRQLILRIDKVKFDHLILNMLLDKVKSDVYMLRSGMLNVPDKAIYSASVLDIAALFCLFDDQLIKTFHTSAGNPIKEILLKLNLPDHRILKDGGE</sequence>
<gene>
    <name evidence="1" type="ORF">Tco_0680553</name>
</gene>
<feature type="non-terminal residue" evidence="1">
    <location>
        <position position="209"/>
    </location>
</feature>
<comment type="caution">
    <text evidence="1">The sequence shown here is derived from an EMBL/GenBank/DDBJ whole genome shotgun (WGS) entry which is preliminary data.</text>
</comment>
<organism evidence="1 2">
    <name type="scientific">Tanacetum coccineum</name>
    <dbReference type="NCBI Taxonomy" id="301880"/>
    <lineage>
        <taxon>Eukaryota</taxon>
        <taxon>Viridiplantae</taxon>
        <taxon>Streptophyta</taxon>
        <taxon>Embryophyta</taxon>
        <taxon>Tracheophyta</taxon>
        <taxon>Spermatophyta</taxon>
        <taxon>Magnoliopsida</taxon>
        <taxon>eudicotyledons</taxon>
        <taxon>Gunneridae</taxon>
        <taxon>Pentapetalae</taxon>
        <taxon>asterids</taxon>
        <taxon>campanulids</taxon>
        <taxon>Asterales</taxon>
        <taxon>Asteraceae</taxon>
        <taxon>Asteroideae</taxon>
        <taxon>Anthemideae</taxon>
        <taxon>Anthemidinae</taxon>
        <taxon>Tanacetum</taxon>
    </lineage>
</organism>
<keyword evidence="2" id="KW-1185">Reference proteome</keyword>